<comment type="caution">
    <text evidence="6">The sequence shown here is derived from an EMBL/GenBank/DDBJ whole genome shotgun (WGS) entry which is preliminary data.</text>
</comment>
<proteinExistence type="predicted"/>
<dbReference type="GO" id="GO:0005524">
    <property type="term" value="F:ATP binding"/>
    <property type="evidence" value="ECO:0007669"/>
    <property type="project" value="UniProtKB-KW"/>
</dbReference>
<dbReference type="InterPro" id="IPR004101">
    <property type="entry name" value="Mur_ligase_C"/>
</dbReference>
<evidence type="ECO:0000313" key="6">
    <source>
        <dbReference type="EMBL" id="OGF35164.1"/>
    </source>
</evidence>
<accession>A0A1F5T880</accession>
<feature type="domain" description="Mur ligase C-terminal" evidence="4">
    <location>
        <begin position="266"/>
        <end position="392"/>
    </location>
</feature>
<keyword evidence="2" id="KW-0547">Nucleotide-binding</keyword>
<dbReference type="PANTHER" id="PTHR43024">
    <property type="entry name" value="UDP-N-ACETYLMURAMOYL-TRIPEPTIDE--D-ALANYL-D-ALANINE LIGASE"/>
    <property type="match status" value="1"/>
</dbReference>
<evidence type="ECO:0000256" key="2">
    <source>
        <dbReference type="ARBA" id="ARBA00022741"/>
    </source>
</evidence>
<dbReference type="AlphaFoldDB" id="A0A1F5T880"/>
<dbReference type="SUPFAM" id="SSF53623">
    <property type="entry name" value="MurD-like peptide ligases, catalytic domain"/>
    <property type="match status" value="1"/>
</dbReference>
<feature type="domain" description="Mur ligase central" evidence="5">
    <location>
        <begin position="96"/>
        <end position="243"/>
    </location>
</feature>
<dbReference type="InterPro" id="IPR036615">
    <property type="entry name" value="Mur_ligase_C_dom_sf"/>
</dbReference>
<dbReference type="Gene3D" id="3.40.1190.10">
    <property type="entry name" value="Mur-like, catalytic domain"/>
    <property type="match status" value="1"/>
</dbReference>
<keyword evidence="3" id="KW-0067">ATP-binding</keyword>
<dbReference type="Pfam" id="PF02875">
    <property type="entry name" value="Mur_ligase_C"/>
    <property type="match status" value="1"/>
</dbReference>
<dbReference type="EMBL" id="MFGM01000055">
    <property type="protein sequence ID" value="OGF35164.1"/>
    <property type="molecule type" value="Genomic_DNA"/>
</dbReference>
<evidence type="ECO:0000256" key="1">
    <source>
        <dbReference type="ARBA" id="ARBA00022598"/>
    </source>
</evidence>
<dbReference type="Proteomes" id="UP000178656">
    <property type="component" value="Unassembled WGS sequence"/>
</dbReference>
<dbReference type="Pfam" id="PF08245">
    <property type="entry name" value="Mur_ligase_M"/>
    <property type="match status" value="1"/>
</dbReference>
<evidence type="ECO:0000259" key="5">
    <source>
        <dbReference type="Pfam" id="PF08245"/>
    </source>
</evidence>
<sequence>MKKTLEKILAFLAQAIVNKYKPKIVGITGSMGKTSAKEAVFAVLKTKFNARENIKNYNNEIGVPLTIIGAETGGKSPLGWLKVFGRALGLIFGQDKNYPEILVLEMGADKPGDIGYLTEHFPCDIGVVTKVGPAHLEAFKTVENIAKEKQKIVTHLGKEGIAILSYDDPLVREMHKRVKAKVVFFGQVEAANVRSIELIQQGRDMDLSGIKFKIAYQGSAVPVYLPGVVGAHQINSALIAAAVGLSLNMNLIEVSEGLRDYKTPKGRMNLIAGKNSTLIIDDTYNSSPRAAAAALDALADLNVGGAERKVVILGDMLELGDFTEQAHIDLGQKAAATGVKLLVCVGAFSDMIARGAIENGLHEIVKFVDSREAMKKVGELIKENDLILVKGSQGARMERVVFALMKEPEKARELLVRQDNEWKN</sequence>
<protein>
    <recommendedName>
        <fullName evidence="8">UDP-N-acetylmuramoyl-tripeptide--D-alanyl-D-alanine ligase</fullName>
    </recommendedName>
</protein>
<dbReference type="InterPro" id="IPR036565">
    <property type="entry name" value="Mur-like_cat_sf"/>
</dbReference>
<keyword evidence="1" id="KW-0436">Ligase</keyword>
<dbReference type="Gene3D" id="3.90.190.20">
    <property type="entry name" value="Mur ligase, C-terminal domain"/>
    <property type="match status" value="1"/>
</dbReference>
<organism evidence="6 7">
    <name type="scientific">Candidatus Falkowbacteria bacterium RIFOXYC2_FULL_48_21</name>
    <dbReference type="NCBI Taxonomy" id="1798005"/>
    <lineage>
        <taxon>Bacteria</taxon>
        <taxon>Candidatus Falkowiibacteriota</taxon>
    </lineage>
</organism>
<dbReference type="PANTHER" id="PTHR43024:SF1">
    <property type="entry name" value="UDP-N-ACETYLMURAMOYL-TRIPEPTIDE--D-ALANYL-D-ALANINE LIGASE"/>
    <property type="match status" value="1"/>
</dbReference>
<dbReference type="InterPro" id="IPR013221">
    <property type="entry name" value="Mur_ligase_cen"/>
</dbReference>
<dbReference type="GO" id="GO:0016881">
    <property type="term" value="F:acid-amino acid ligase activity"/>
    <property type="evidence" value="ECO:0007669"/>
    <property type="project" value="InterPro"/>
</dbReference>
<name>A0A1F5T880_9BACT</name>
<evidence type="ECO:0000313" key="7">
    <source>
        <dbReference type="Proteomes" id="UP000178656"/>
    </source>
</evidence>
<gene>
    <name evidence="6" type="ORF">A2482_00535</name>
</gene>
<reference evidence="6 7" key="1">
    <citation type="journal article" date="2016" name="Nat. Commun.">
        <title>Thousands of microbial genomes shed light on interconnected biogeochemical processes in an aquifer system.</title>
        <authorList>
            <person name="Anantharaman K."/>
            <person name="Brown C.T."/>
            <person name="Hug L.A."/>
            <person name="Sharon I."/>
            <person name="Castelle C.J."/>
            <person name="Probst A.J."/>
            <person name="Thomas B.C."/>
            <person name="Singh A."/>
            <person name="Wilkins M.J."/>
            <person name="Karaoz U."/>
            <person name="Brodie E.L."/>
            <person name="Williams K.H."/>
            <person name="Hubbard S.S."/>
            <person name="Banfield J.F."/>
        </authorList>
    </citation>
    <scope>NUCLEOTIDE SEQUENCE [LARGE SCALE GENOMIC DNA]</scope>
</reference>
<evidence type="ECO:0000256" key="3">
    <source>
        <dbReference type="ARBA" id="ARBA00022840"/>
    </source>
</evidence>
<evidence type="ECO:0008006" key="8">
    <source>
        <dbReference type="Google" id="ProtNLM"/>
    </source>
</evidence>
<dbReference type="InterPro" id="IPR051046">
    <property type="entry name" value="MurCDEF_CellWall_CoF430Synth"/>
</dbReference>
<evidence type="ECO:0000259" key="4">
    <source>
        <dbReference type="Pfam" id="PF02875"/>
    </source>
</evidence>
<dbReference type="SUPFAM" id="SSF53244">
    <property type="entry name" value="MurD-like peptide ligases, peptide-binding domain"/>
    <property type="match status" value="1"/>
</dbReference>